<comment type="caution">
    <text evidence="3">The sequence shown here is derived from an EMBL/GenBank/DDBJ whole genome shotgun (WGS) entry which is preliminary data.</text>
</comment>
<sequence length="200" mass="23086">MEIGFDFDDTLVDLCGPLLKFWNKSLGKEFSKENFITHRHDEILQISKEKVISGFLDFDRTPEAQNLPVIAGAREFLVLLKELGHKVIIITSRPEQIAPQTWKMVNCYFPELVADMHFCTSIGVEGEIVSKAQICLSRNIRIMFEDRADHAKKCTNKGIHVGLFHQPWNWHETFPDTENLVTRVLAWDHATPRELVDRVN</sequence>
<dbReference type="Pfam" id="PF06941">
    <property type="entry name" value="NT5C"/>
    <property type="match status" value="1"/>
</dbReference>
<feature type="active site" description="Nucleophile" evidence="2">
    <location>
        <position position="6"/>
    </location>
</feature>
<dbReference type="PANTHER" id="PTHR35134">
    <property type="entry name" value="NUCLEOTIDASE YQFW-RELATED"/>
    <property type="match status" value="1"/>
</dbReference>
<evidence type="ECO:0000256" key="1">
    <source>
        <dbReference type="ARBA" id="ARBA00009589"/>
    </source>
</evidence>
<dbReference type="GO" id="GO:0008253">
    <property type="term" value="F:5'-nucleotidase activity"/>
    <property type="evidence" value="ECO:0007669"/>
    <property type="project" value="InterPro"/>
</dbReference>
<organism evidence="3 4">
    <name type="scientific">Candidatus Staskawiczbacteria bacterium RIFCSPHIGHO2_02_FULL_42_22</name>
    <dbReference type="NCBI Taxonomy" id="1802207"/>
    <lineage>
        <taxon>Bacteria</taxon>
        <taxon>Candidatus Staskawicziibacteriota</taxon>
    </lineage>
</organism>
<evidence type="ECO:0008006" key="5">
    <source>
        <dbReference type="Google" id="ProtNLM"/>
    </source>
</evidence>
<dbReference type="Gene3D" id="3.40.50.1000">
    <property type="entry name" value="HAD superfamily/HAD-like"/>
    <property type="match status" value="1"/>
</dbReference>
<gene>
    <name evidence="3" type="ORF">A3D44_03325</name>
</gene>
<proteinExistence type="inferred from homology"/>
<name>A0A1G2I585_9BACT</name>
<protein>
    <recommendedName>
        <fullName evidence="5">Nucleotidase</fullName>
    </recommendedName>
</protein>
<reference evidence="3 4" key="1">
    <citation type="journal article" date="2016" name="Nat. Commun.">
        <title>Thousands of microbial genomes shed light on interconnected biogeochemical processes in an aquifer system.</title>
        <authorList>
            <person name="Anantharaman K."/>
            <person name="Brown C.T."/>
            <person name="Hug L.A."/>
            <person name="Sharon I."/>
            <person name="Castelle C.J."/>
            <person name="Probst A.J."/>
            <person name="Thomas B.C."/>
            <person name="Singh A."/>
            <person name="Wilkins M.J."/>
            <person name="Karaoz U."/>
            <person name="Brodie E.L."/>
            <person name="Williams K.H."/>
            <person name="Hubbard S.S."/>
            <person name="Banfield J.F."/>
        </authorList>
    </citation>
    <scope>NUCLEOTIDE SEQUENCE [LARGE SCALE GENOMIC DNA]</scope>
</reference>
<feature type="active site" description="Proton donor" evidence="2">
    <location>
        <position position="8"/>
    </location>
</feature>
<evidence type="ECO:0000313" key="4">
    <source>
        <dbReference type="Proteomes" id="UP000178820"/>
    </source>
</evidence>
<dbReference type="AlphaFoldDB" id="A0A1G2I585"/>
<dbReference type="InterPro" id="IPR010708">
    <property type="entry name" value="5'(3')-deoxyribonucleotidase"/>
</dbReference>
<dbReference type="STRING" id="1802207.A3D44_03325"/>
<accession>A0A1G2I585</accession>
<comment type="similarity">
    <text evidence="1">Belongs to the 5'(3')-deoxyribonucleotidase family.</text>
</comment>
<dbReference type="InterPro" id="IPR052419">
    <property type="entry name" value="5_3-deoxyribonucleotidase-like"/>
</dbReference>
<dbReference type="PANTHER" id="PTHR35134:SF2">
    <property type="entry name" value="NUCLEOTIDASE YQFW-RELATED"/>
    <property type="match status" value="1"/>
</dbReference>
<dbReference type="InterPro" id="IPR036412">
    <property type="entry name" value="HAD-like_sf"/>
</dbReference>
<dbReference type="InterPro" id="IPR023214">
    <property type="entry name" value="HAD_sf"/>
</dbReference>
<evidence type="ECO:0000313" key="3">
    <source>
        <dbReference type="EMBL" id="OGZ69580.1"/>
    </source>
</evidence>
<dbReference type="EMBL" id="MHOT01000008">
    <property type="protein sequence ID" value="OGZ69580.1"/>
    <property type="molecule type" value="Genomic_DNA"/>
</dbReference>
<dbReference type="GO" id="GO:0009264">
    <property type="term" value="P:deoxyribonucleotide catabolic process"/>
    <property type="evidence" value="ECO:0007669"/>
    <property type="project" value="InterPro"/>
</dbReference>
<evidence type="ECO:0000256" key="2">
    <source>
        <dbReference type="PIRSR" id="PIRSR610708-1"/>
    </source>
</evidence>
<dbReference type="Proteomes" id="UP000178820">
    <property type="component" value="Unassembled WGS sequence"/>
</dbReference>
<dbReference type="SUPFAM" id="SSF56784">
    <property type="entry name" value="HAD-like"/>
    <property type="match status" value="1"/>
</dbReference>